<evidence type="ECO:0000313" key="1">
    <source>
        <dbReference type="EMBL" id="RHJ89209.1"/>
    </source>
</evidence>
<dbReference type="PANTHER" id="PTHR47271">
    <property type="entry name" value="ARGININE DEIMINASE"/>
    <property type="match status" value="1"/>
</dbReference>
<dbReference type="GeneID" id="83004838"/>
<accession>A0A415E666</accession>
<dbReference type="SUPFAM" id="SSF55909">
    <property type="entry name" value="Pentein"/>
    <property type="match status" value="1"/>
</dbReference>
<dbReference type="STRING" id="1776384.GCA_900086585_02503"/>
<dbReference type="GO" id="GO:0016740">
    <property type="term" value="F:transferase activity"/>
    <property type="evidence" value="ECO:0007669"/>
    <property type="project" value="UniProtKB-KW"/>
</dbReference>
<comment type="caution">
    <text evidence="1">The sequence shown here is derived from an EMBL/GenBank/DDBJ whole genome shotgun (WGS) entry which is preliminary data.</text>
</comment>
<keyword evidence="1" id="KW-0808">Transferase</keyword>
<name>A0A415E666_9FIRM</name>
<gene>
    <name evidence="1" type="ORF">DW099_01135</name>
</gene>
<dbReference type="GO" id="GO:0019546">
    <property type="term" value="P:L-arginine deiminase pathway"/>
    <property type="evidence" value="ECO:0007669"/>
    <property type="project" value="TreeGrafter"/>
</dbReference>
<dbReference type="EMBL" id="QRMS01000001">
    <property type="protein sequence ID" value="RHJ89209.1"/>
    <property type="molecule type" value="Genomic_DNA"/>
</dbReference>
<dbReference type="GO" id="GO:0016990">
    <property type="term" value="F:arginine deiminase activity"/>
    <property type="evidence" value="ECO:0007669"/>
    <property type="project" value="TreeGrafter"/>
</dbReference>
<organism evidence="1 2">
    <name type="scientific">Emergencia timonensis</name>
    <dbReference type="NCBI Taxonomy" id="1776384"/>
    <lineage>
        <taxon>Bacteria</taxon>
        <taxon>Bacillati</taxon>
        <taxon>Bacillota</taxon>
        <taxon>Clostridia</taxon>
        <taxon>Peptostreptococcales</taxon>
        <taxon>Anaerovoracaceae</taxon>
        <taxon>Emergencia</taxon>
    </lineage>
</organism>
<dbReference type="Pfam" id="PF19420">
    <property type="entry name" value="DDAH_eukar"/>
    <property type="match status" value="1"/>
</dbReference>
<dbReference type="Proteomes" id="UP000284841">
    <property type="component" value="Unassembled WGS sequence"/>
</dbReference>
<dbReference type="OrthoDB" id="9807502at2"/>
<dbReference type="AlphaFoldDB" id="A0A415E666"/>
<keyword evidence="2" id="KW-1185">Reference proteome</keyword>
<dbReference type="RefSeq" id="WP_067538981.1">
    <property type="nucleotide sequence ID" value="NZ_AP025567.1"/>
</dbReference>
<reference evidence="1 2" key="1">
    <citation type="submission" date="2018-08" db="EMBL/GenBank/DDBJ databases">
        <title>A genome reference for cultivated species of the human gut microbiota.</title>
        <authorList>
            <person name="Zou Y."/>
            <person name="Xue W."/>
            <person name="Luo G."/>
        </authorList>
    </citation>
    <scope>NUCLEOTIDE SEQUENCE [LARGE SCALE GENOMIC DNA]</scope>
    <source>
        <strain evidence="1 2">AM07-24</strain>
    </source>
</reference>
<dbReference type="Gene3D" id="3.75.10.10">
    <property type="entry name" value="L-arginine/glycine Amidinotransferase, Chain A"/>
    <property type="match status" value="1"/>
</dbReference>
<protein>
    <submittedName>
        <fullName evidence="1">Amidinotransferase</fullName>
    </submittedName>
</protein>
<sequence>MNDKKYDIEAIPGERWFPKETSFEEDMGLYWGDWGVNSEVDKLKAVLMRRPGKEIENFDAKEVRFSEEAIDIELMRKQHDGVAKIYEDFGTKVYYVEEQRDDRPNAVFCRDLMFMTPEGAILTRPGMAARRGEERYIAQALAKLGVPILRTIAGDGIFEGANAMWVDRHTCVVSTGSRCNQRGYEQVKHQLAHMGVEVWHMQQPYSNIHIDGLMNPISEDKILVHASQVPYDILDMLKKKGYEILEAPSRTEVRETFGCNFVALEPGHIVLPEGNPRTQELLEKNGVKVQTVDISEIMKGKGALHCITAYLKRG</sequence>
<proteinExistence type="predicted"/>
<dbReference type="PANTHER" id="PTHR47271:SF2">
    <property type="entry name" value="ARGININE DEIMINASE"/>
    <property type="match status" value="1"/>
</dbReference>
<evidence type="ECO:0000313" key="2">
    <source>
        <dbReference type="Proteomes" id="UP000284841"/>
    </source>
</evidence>